<dbReference type="PROSITE" id="PS50923">
    <property type="entry name" value="SUSHI"/>
    <property type="match status" value="4"/>
</dbReference>
<evidence type="ECO:0000256" key="9">
    <source>
        <dbReference type="ARBA" id="ARBA00023157"/>
    </source>
</evidence>
<dbReference type="GeneID" id="107123984"/>
<feature type="domain" description="Sushi" evidence="15">
    <location>
        <begin position="21"/>
        <end position="81"/>
    </location>
</feature>
<dbReference type="InterPro" id="IPR050350">
    <property type="entry name" value="Compl-Cell_Adhes-Reg"/>
</dbReference>
<evidence type="ECO:0000256" key="14">
    <source>
        <dbReference type="SAM" id="SignalP"/>
    </source>
</evidence>
<keyword evidence="9 13" id="KW-1015">Disulfide bond</keyword>
<keyword evidence="7 14" id="KW-0732">Signal</keyword>
<feature type="domain" description="Sushi" evidence="15">
    <location>
        <begin position="203"/>
        <end position="262"/>
    </location>
</feature>
<keyword evidence="5 13" id="KW-0768">Sushi</keyword>
<dbReference type="InterPro" id="IPR015104">
    <property type="entry name" value="Sushi_2"/>
</dbReference>
<dbReference type="Proteomes" id="UP000694871">
    <property type="component" value="Unplaced"/>
</dbReference>
<evidence type="ECO:0000256" key="12">
    <source>
        <dbReference type="ARBA" id="ARBA00033414"/>
    </source>
</evidence>
<evidence type="ECO:0000256" key="3">
    <source>
        <dbReference type="ARBA" id="ARBA00020104"/>
    </source>
</evidence>
<dbReference type="SUPFAM" id="SSF57535">
    <property type="entry name" value="Complement control module/SCR domain"/>
    <property type="match status" value="5"/>
</dbReference>
<evidence type="ECO:0000313" key="16">
    <source>
        <dbReference type="Proteomes" id="UP000694871"/>
    </source>
</evidence>
<dbReference type="Pfam" id="PF00084">
    <property type="entry name" value="Sushi"/>
    <property type="match status" value="4"/>
</dbReference>
<dbReference type="RefSeq" id="XP_015282840.1">
    <property type="nucleotide sequence ID" value="XM_015427354.1"/>
</dbReference>
<evidence type="ECO:0000256" key="4">
    <source>
        <dbReference type="ARBA" id="ARBA00022525"/>
    </source>
</evidence>
<dbReference type="PANTHER" id="PTHR19325:SF549">
    <property type="entry name" value="BETA-2-GLYCOPROTEIN 1"/>
    <property type="match status" value="1"/>
</dbReference>
<dbReference type="SMART" id="SM00032">
    <property type="entry name" value="CCP"/>
    <property type="match status" value="4"/>
</dbReference>
<feature type="domain" description="Sushi" evidence="15">
    <location>
        <begin position="140"/>
        <end position="202"/>
    </location>
</feature>
<feature type="chain" id="PRO_5045470839" description="Beta-2-glycoprotein 1" evidence="14">
    <location>
        <begin position="20"/>
        <end position="348"/>
    </location>
</feature>
<dbReference type="Pfam" id="PF09014">
    <property type="entry name" value="Sushi_2"/>
    <property type="match status" value="1"/>
</dbReference>
<evidence type="ECO:0000256" key="1">
    <source>
        <dbReference type="ARBA" id="ARBA00003651"/>
    </source>
</evidence>
<feature type="disulfide bond" evidence="13">
    <location>
        <begin position="110"/>
        <end position="137"/>
    </location>
</feature>
<keyword evidence="4" id="KW-0964">Secreted</keyword>
<feature type="disulfide bond" evidence="13">
    <location>
        <begin position="23"/>
        <end position="66"/>
    </location>
</feature>
<evidence type="ECO:0000313" key="17">
    <source>
        <dbReference type="RefSeq" id="XP_015282840.1"/>
    </source>
</evidence>
<sequence length="348" mass="38865">MFQVLLALWIVPLIHTVLAQRVCPRPPAIPLATVDKNKQEYNLGEEILYSCNSGYVPHTGSRRYICPLSGKWPIITLRCIPKKCPYPGPLINGNIVGADFRYQGVLSFSCEPGYSLHGTNTSQCLADGQWSGKLPECQPVICPPPPISEFGALSYHRLKPGNISVFQDEIKFECLLPLALIGNETARCLASQNWSEIPECRKVKCPYPAEIENGFINFAVHRTYQYKDRVTYGCNPTYVLNGPAESTCEKTGDWSTKPSCKAPCKIPVNRATVLYNQQRAKVQDHLKGGIQHAETIWFFCKNKDQYCSYTVPAQCIDGNLTAPACFKERGWFSSLVKTDVADMTPCEN</sequence>
<gene>
    <name evidence="17" type="primary">APOH</name>
</gene>
<dbReference type="CDD" id="cd00033">
    <property type="entry name" value="CCP"/>
    <property type="match status" value="4"/>
</dbReference>
<name>A0ABM1LA53_GEKJA</name>
<evidence type="ECO:0000256" key="10">
    <source>
        <dbReference type="ARBA" id="ARBA00023180"/>
    </source>
</evidence>
<evidence type="ECO:0000256" key="8">
    <source>
        <dbReference type="ARBA" id="ARBA00022737"/>
    </source>
</evidence>
<comment type="function">
    <text evidence="1">Binds to various kinds of negatively charged substances such as heparin, phospholipids, and dextran sulfate. May prevent activation of the intrinsic blood coagulation cascade by binding to phospholipids on the surface of damaged cells.</text>
</comment>
<comment type="caution">
    <text evidence="13">Lacks conserved residue(s) required for the propagation of feature annotation.</text>
</comment>
<comment type="subcellular location">
    <subcellularLocation>
        <location evidence="2">Secreted</location>
    </subcellularLocation>
</comment>
<protein>
    <recommendedName>
        <fullName evidence="3">Beta-2-glycoprotein 1</fullName>
    </recommendedName>
    <alternativeName>
        <fullName evidence="11">Apolipoprotein H</fullName>
    </alternativeName>
    <alternativeName>
        <fullName evidence="12">Beta-2-glycoprotein I</fullName>
    </alternativeName>
</protein>
<evidence type="ECO:0000256" key="11">
    <source>
        <dbReference type="ARBA" id="ARBA00029855"/>
    </source>
</evidence>
<evidence type="ECO:0000256" key="2">
    <source>
        <dbReference type="ARBA" id="ARBA00004613"/>
    </source>
</evidence>
<keyword evidence="16" id="KW-1185">Reference proteome</keyword>
<evidence type="ECO:0000256" key="5">
    <source>
        <dbReference type="ARBA" id="ARBA00022659"/>
    </source>
</evidence>
<evidence type="ECO:0000256" key="6">
    <source>
        <dbReference type="ARBA" id="ARBA00022674"/>
    </source>
</evidence>
<feature type="disulfide bond" evidence="13">
    <location>
        <begin position="205"/>
        <end position="248"/>
    </location>
</feature>
<dbReference type="PANTHER" id="PTHR19325">
    <property type="entry name" value="COMPLEMENT COMPONENT-RELATED SUSHI DOMAIN-CONTAINING"/>
    <property type="match status" value="1"/>
</dbReference>
<reference evidence="17" key="1">
    <citation type="submission" date="2025-08" db="UniProtKB">
        <authorList>
            <consortium name="RefSeq"/>
        </authorList>
    </citation>
    <scope>IDENTIFICATION</scope>
</reference>
<dbReference type="Gene3D" id="2.10.70.10">
    <property type="entry name" value="Complement Module, domain 1"/>
    <property type="match status" value="5"/>
</dbReference>
<proteinExistence type="predicted"/>
<keyword evidence="6" id="KW-0358">Heparin-binding</keyword>
<dbReference type="InterPro" id="IPR000436">
    <property type="entry name" value="Sushi_SCR_CCP_dom"/>
</dbReference>
<feature type="signal peptide" evidence="14">
    <location>
        <begin position="1"/>
        <end position="19"/>
    </location>
</feature>
<accession>A0ABM1LA53</accession>
<evidence type="ECO:0000256" key="13">
    <source>
        <dbReference type="PROSITE-ProRule" id="PRU00302"/>
    </source>
</evidence>
<organism evidence="16 17">
    <name type="scientific">Gekko japonicus</name>
    <name type="common">Schlegel's Japanese gecko</name>
    <dbReference type="NCBI Taxonomy" id="146911"/>
    <lineage>
        <taxon>Eukaryota</taxon>
        <taxon>Metazoa</taxon>
        <taxon>Chordata</taxon>
        <taxon>Craniata</taxon>
        <taxon>Vertebrata</taxon>
        <taxon>Euteleostomi</taxon>
        <taxon>Lepidosauria</taxon>
        <taxon>Squamata</taxon>
        <taxon>Bifurcata</taxon>
        <taxon>Gekkota</taxon>
        <taxon>Gekkonidae</taxon>
        <taxon>Gekkoninae</taxon>
        <taxon>Gekko</taxon>
    </lineage>
</organism>
<evidence type="ECO:0000256" key="7">
    <source>
        <dbReference type="ARBA" id="ARBA00022729"/>
    </source>
</evidence>
<keyword evidence="8" id="KW-0677">Repeat</keyword>
<dbReference type="InterPro" id="IPR035976">
    <property type="entry name" value="Sushi/SCR/CCP_sf"/>
</dbReference>
<evidence type="ECO:0000259" key="15">
    <source>
        <dbReference type="PROSITE" id="PS50923"/>
    </source>
</evidence>
<keyword evidence="10" id="KW-0325">Glycoprotein</keyword>
<feature type="domain" description="Sushi" evidence="15">
    <location>
        <begin position="82"/>
        <end position="139"/>
    </location>
</feature>